<evidence type="ECO:0000256" key="1">
    <source>
        <dbReference type="SAM" id="MobiDB-lite"/>
    </source>
</evidence>
<sequence>MRYFKLGSEKPERVPDNVANLYVRCGFTEVEQKERNESPDKPQKPPGEKGKSKG</sequence>
<dbReference type="AlphaFoldDB" id="A0A645DK09"/>
<reference evidence="2" key="1">
    <citation type="submission" date="2019-08" db="EMBL/GenBank/DDBJ databases">
        <authorList>
            <person name="Kucharzyk K."/>
            <person name="Murdoch R.W."/>
            <person name="Higgins S."/>
            <person name="Loffler F."/>
        </authorList>
    </citation>
    <scope>NUCLEOTIDE SEQUENCE</scope>
</reference>
<organism evidence="2">
    <name type="scientific">bioreactor metagenome</name>
    <dbReference type="NCBI Taxonomy" id="1076179"/>
    <lineage>
        <taxon>unclassified sequences</taxon>
        <taxon>metagenomes</taxon>
        <taxon>ecological metagenomes</taxon>
    </lineage>
</organism>
<protein>
    <submittedName>
        <fullName evidence="2">Uncharacterized protein</fullName>
    </submittedName>
</protein>
<proteinExistence type="predicted"/>
<comment type="caution">
    <text evidence="2">The sequence shown here is derived from an EMBL/GenBank/DDBJ whole genome shotgun (WGS) entry which is preliminary data.</text>
</comment>
<feature type="compositionally biased region" description="Basic and acidic residues" evidence="1">
    <location>
        <begin position="30"/>
        <end position="54"/>
    </location>
</feature>
<feature type="region of interest" description="Disordered" evidence="1">
    <location>
        <begin position="29"/>
        <end position="54"/>
    </location>
</feature>
<dbReference type="EMBL" id="VSSQ01037042">
    <property type="protein sequence ID" value="MPM89639.1"/>
    <property type="molecule type" value="Genomic_DNA"/>
</dbReference>
<name>A0A645DK09_9ZZZZ</name>
<evidence type="ECO:0000313" key="2">
    <source>
        <dbReference type="EMBL" id="MPM89639.1"/>
    </source>
</evidence>
<gene>
    <name evidence="2" type="ORF">SDC9_136751</name>
</gene>
<accession>A0A645DK09</accession>